<evidence type="ECO:0000256" key="1">
    <source>
        <dbReference type="SAM" id="Phobius"/>
    </source>
</evidence>
<gene>
    <name evidence="2" type="ORF">MchiMG62_13340</name>
</gene>
<evidence type="ECO:0000313" key="3">
    <source>
        <dbReference type="Proteomes" id="UP000824969"/>
    </source>
</evidence>
<accession>A0ABN5XHG7</accession>
<proteinExistence type="predicted"/>
<protein>
    <submittedName>
        <fullName evidence="2">Uncharacterized protein</fullName>
    </submittedName>
</protein>
<feature type="transmembrane region" description="Helical" evidence="1">
    <location>
        <begin position="181"/>
        <end position="205"/>
    </location>
</feature>
<reference evidence="2 3" key="1">
    <citation type="submission" date="2019-06" db="EMBL/GenBank/DDBJ databases">
        <title>Complete genome sequence of Methanoculleus chikugoensis strain MG62.</title>
        <authorList>
            <person name="Asakawa S."/>
            <person name="Dianou D."/>
        </authorList>
    </citation>
    <scope>NUCLEOTIDE SEQUENCE [LARGE SCALE GENOMIC DNA]</scope>
    <source>
        <strain evidence="2 3">MG62</strain>
    </source>
</reference>
<feature type="transmembrane region" description="Helical" evidence="1">
    <location>
        <begin position="142"/>
        <end position="161"/>
    </location>
</feature>
<dbReference type="Proteomes" id="UP000824969">
    <property type="component" value="Chromosome"/>
</dbReference>
<evidence type="ECO:0000313" key="2">
    <source>
        <dbReference type="EMBL" id="BBL68153.1"/>
    </source>
</evidence>
<name>A0ABN5XHG7_9EURY</name>
<sequence>MKRSSKSIILIGVIIVWAIYIIVALGNIVELSHIAGITLSIFVIIGLYLFGIFYLDTSVAYILYWYFFILQARKSNFSVQTQIPPVQAPECRSNLEQLNLKHFILESAAVETYITKIQGHIDRVPGNACEFEKYIGFLERTVGILLIMTGNIVAVTLLFIAKNLLVTPSSDSVRSSEYTLMGTMLSLVIVLIIGLLARLVLIVMIQQGGIDFINTASIFFNLR</sequence>
<keyword evidence="1" id="KW-1133">Transmembrane helix</keyword>
<organism evidence="2 3">
    <name type="scientific">Methanoculleus chikugoensis</name>
    <dbReference type="NCBI Taxonomy" id="118126"/>
    <lineage>
        <taxon>Archaea</taxon>
        <taxon>Methanobacteriati</taxon>
        <taxon>Methanobacteriota</taxon>
        <taxon>Stenosarchaea group</taxon>
        <taxon>Methanomicrobia</taxon>
        <taxon>Methanomicrobiales</taxon>
        <taxon>Methanomicrobiaceae</taxon>
        <taxon>Methanoculleus</taxon>
    </lineage>
</organism>
<feature type="transmembrane region" description="Helical" evidence="1">
    <location>
        <begin position="34"/>
        <end position="67"/>
    </location>
</feature>
<keyword evidence="1" id="KW-0812">Transmembrane</keyword>
<dbReference type="EMBL" id="AP019781">
    <property type="protein sequence ID" value="BBL68153.1"/>
    <property type="molecule type" value="Genomic_DNA"/>
</dbReference>
<keyword evidence="1" id="KW-0472">Membrane</keyword>
<feature type="transmembrane region" description="Helical" evidence="1">
    <location>
        <begin position="7"/>
        <end position="28"/>
    </location>
</feature>
<keyword evidence="3" id="KW-1185">Reference proteome</keyword>